<dbReference type="InterPro" id="IPR010827">
    <property type="entry name" value="BamA/TamA_POTRA"/>
</dbReference>
<dbReference type="GO" id="GO:0043165">
    <property type="term" value="P:Gram-negative-bacterium-type cell outer membrane assembly"/>
    <property type="evidence" value="ECO:0007669"/>
    <property type="project" value="UniProtKB-UniRule"/>
</dbReference>
<organism evidence="11 12">
    <name type="scientific">Thalassospira profundimaris</name>
    <dbReference type="NCBI Taxonomy" id="502049"/>
    <lineage>
        <taxon>Bacteria</taxon>
        <taxon>Pseudomonadati</taxon>
        <taxon>Pseudomonadota</taxon>
        <taxon>Alphaproteobacteria</taxon>
        <taxon>Rhodospirillales</taxon>
        <taxon>Thalassospiraceae</taxon>
        <taxon>Thalassospira</taxon>
    </lineage>
</organism>
<dbReference type="InterPro" id="IPR023707">
    <property type="entry name" value="OM_assembly_BamA"/>
</dbReference>
<dbReference type="InterPro" id="IPR034746">
    <property type="entry name" value="POTRA"/>
</dbReference>
<reference evidence="11 12" key="1">
    <citation type="submission" date="2014-07" db="EMBL/GenBank/DDBJ databases">
        <title>Draft genome sequence of Thalassospira profundimaris PR54-5.</title>
        <authorList>
            <person name="Lai Q."/>
            <person name="Shao Z."/>
        </authorList>
    </citation>
    <scope>NUCLEOTIDE SEQUENCE [LARGE SCALE GENOMIC DNA]</scope>
    <source>
        <strain evidence="11 12">PR54-5</strain>
    </source>
</reference>
<evidence type="ECO:0000256" key="2">
    <source>
        <dbReference type="ARBA" id="ARBA00022452"/>
    </source>
</evidence>
<evidence type="ECO:0000313" key="12">
    <source>
        <dbReference type="Proteomes" id="UP000252255"/>
    </source>
</evidence>
<feature type="domain" description="POTRA" evidence="10">
    <location>
        <begin position="364"/>
        <end position="437"/>
    </location>
</feature>
<dbReference type="Pfam" id="PF01103">
    <property type="entry name" value="Omp85"/>
    <property type="match status" value="1"/>
</dbReference>
<dbReference type="InterPro" id="IPR000184">
    <property type="entry name" value="Bac_surfAg_D15"/>
</dbReference>
<dbReference type="PROSITE" id="PS51779">
    <property type="entry name" value="POTRA"/>
    <property type="match status" value="3"/>
</dbReference>
<comment type="subcellular location">
    <subcellularLocation>
        <location evidence="8">Cell outer membrane</location>
    </subcellularLocation>
    <subcellularLocation>
        <location evidence="1">Membrane</location>
    </subcellularLocation>
</comment>
<dbReference type="InterPro" id="IPR039910">
    <property type="entry name" value="D15-like"/>
</dbReference>
<protein>
    <recommendedName>
        <fullName evidence="8 9">Outer membrane protein assembly factor BamA</fullName>
    </recommendedName>
</protein>
<evidence type="ECO:0000256" key="9">
    <source>
        <dbReference type="NCBIfam" id="TIGR03303"/>
    </source>
</evidence>
<dbReference type="Proteomes" id="UP000252255">
    <property type="component" value="Unassembled WGS sequence"/>
</dbReference>
<comment type="similarity">
    <text evidence="8">Belongs to the BamA family.</text>
</comment>
<name>A0A367X3D9_9PROT</name>
<keyword evidence="6 8" id="KW-0472">Membrane</keyword>
<gene>
    <name evidence="8" type="primary">bamA</name>
    <name evidence="11" type="ORF">TH30_07290</name>
</gene>
<feature type="domain" description="POTRA" evidence="10">
    <location>
        <begin position="43"/>
        <end position="110"/>
    </location>
</feature>
<keyword evidence="3 8" id="KW-0812">Transmembrane</keyword>
<dbReference type="Gene3D" id="2.40.160.50">
    <property type="entry name" value="membrane protein fhac: a member of the omp85/tpsb transporter family"/>
    <property type="match status" value="1"/>
</dbReference>
<evidence type="ECO:0000256" key="6">
    <source>
        <dbReference type="ARBA" id="ARBA00023136"/>
    </source>
</evidence>
<dbReference type="OrthoDB" id="9803054at2"/>
<dbReference type="EMBL" id="JPWI01000003">
    <property type="protein sequence ID" value="RCK47271.1"/>
    <property type="molecule type" value="Genomic_DNA"/>
</dbReference>
<dbReference type="GO" id="GO:0009279">
    <property type="term" value="C:cell outer membrane"/>
    <property type="evidence" value="ECO:0007669"/>
    <property type="project" value="UniProtKB-SubCell"/>
</dbReference>
<dbReference type="AlphaFoldDB" id="A0A367X3D9"/>
<proteinExistence type="inferred from homology"/>
<evidence type="ECO:0000256" key="7">
    <source>
        <dbReference type="ARBA" id="ARBA00023237"/>
    </source>
</evidence>
<evidence type="ECO:0000256" key="4">
    <source>
        <dbReference type="ARBA" id="ARBA00022729"/>
    </source>
</evidence>
<keyword evidence="4 8" id="KW-0732">Signal</keyword>
<dbReference type="HAMAP" id="MF_01430">
    <property type="entry name" value="OM_assembly_BamA"/>
    <property type="match status" value="1"/>
</dbReference>
<evidence type="ECO:0000313" key="11">
    <source>
        <dbReference type="EMBL" id="RCK47271.1"/>
    </source>
</evidence>
<evidence type="ECO:0000256" key="5">
    <source>
        <dbReference type="ARBA" id="ARBA00022737"/>
    </source>
</evidence>
<evidence type="ECO:0000256" key="8">
    <source>
        <dbReference type="HAMAP-Rule" id="MF_01430"/>
    </source>
</evidence>
<dbReference type="PANTHER" id="PTHR12815:SF23">
    <property type="entry name" value="OUTER MEMBRANE PROTEIN ASSEMBLY FACTOR BAMA"/>
    <property type="match status" value="1"/>
</dbReference>
<dbReference type="PIRSF" id="PIRSF006076">
    <property type="entry name" value="OM_assembly_OMP85"/>
    <property type="match status" value="1"/>
</dbReference>
<evidence type="ECO:0000259" key="10">
    <source>
        <dbReference type="PROSITE" id="PS51779"/>
    </source>
</evidence>
<evidence type="ECO:0000256" key="1">
    <source>
        <dbReference type="ARBA" id="ARBA00004370"/>
    </source>
</evidence>
<dbReference type="PANTHER" id="PTHR12815">
    <property type="entry name" value="SORTING AND ASSEMBLY MACHINERY SAMM50 PROTEIN FAMILY MEMBER"/>
    <property type="match status" value="1"/>
</dbReference>
<comment type="caution">
    <text evidence="11">The sequence shown here is derived from an EMBL/GenBank/DDBJ whole genome shotgun (WGS) entry which is preliminary data.</text>
</comment>
<keyword evidence="5 8" id="KW-0677">Repeat</keyword>
<dbReference type="Gene3D" id="3.10.20.310">
    <property type="entry name" value="membrane protein fhac"/>
    <property type="match status" value="5"/>
</dbReference>
<dbReference type="Pfam" id="PF07244">
    <property type="entry name" value="POTRA"/>
    <property type="match status" value="5"/>
</dbReference>
<sequence length="775" mass="86183">MCDSNRGVNLLRKVKAAALVAALLGGTAPVIIPVAAYAQQNSGLIREIQVEGNNRIESATVNAYLTVAPGDAYDARQINTSLKALFSTGLFADVSFSFNQGVLKVNVVENPIINRIAFEGNNRLKDDVLSAELQLRPRVVYTRTKVQSDVQRILELYRRSGRFAATVEPKVIQLEQNRVDLVFEVDEGEATGVRKINFVGNKAFDDGELSEVIRTTESAWWKILTSDDNYDPDRVTFDRELLRRFYLSAGYADFQVLSSVAELTPDRSDFFITYTVSEGQRYQFGDVKVVSQIDKIDADALLPLIEIEKGEWYNATMVDDAVDALTTKVGDEGYAFIDIRPSVQRNRETGTIDLTFTIAEGPKVYVERINVVGNVRTLDDVIRREFRLVEGDAFSSSKMKRSKQRIENLNFFKSVDVKTLPGKAPDQTVIEVDVEEKSTGEFSIGAGYGTDDGAFGQLGIRERNLLGKGQDLRLNFTLGSSDQQIDLSFTEPYFLDREIAAGFDVYRREEDNQDESSYDEEQTGGRLRAGFKYTEDLSHSFRYTLEQNSYSNIDEDDASRLLLAEDSEFIESSVGHTLTYDKRDSSVAPTEGYFGRLSNDFAGLGGDETYLRTRLEGGYYYPLDREHEWVLSTRAGTGYIFGIGDDTRISQRFMVGGSNLRGFESSGVGPRDIATDDALGGKMYYTGSVQMDFPLGLPSEFALKGRIFSDFGSSEGVDGARAGEIYDTGSVRGSVGVGVGWESPFGPIGIDLSQAVLKEDHDKEEVFRLNFGTRF</sequence>
<keyword evidence="2 8" id="KW-1134">Transmembrane beta strand</keyword>
<keyword evidence="7 8" id="KW-0998">Cell outer membrane</keyword>
<dbReference type="NCBIfam" id="TIGR03303">
    <property type="entry name" value="OM_YaeT"/>
    <property type="match status" value="1"/>
</dbReference>
<feature type="domain" description="POTRA" evidence="10">
    <location>
        <begin position="111"/>
        <end position="188"/>
    </location>
</feature>
<comment type="subunit">
    <text evidence="8">Part of the Bam complex.</text>
</comment>
<accession>A0A367X3D9</accession>
<evidence type="ECO:0000256" key="3">
    <source>
        <dbReference type="ARBA" id="ARBA00022692"/>
    </source>
</evidence>
<comment type="function">
    <text evidence="8">Part of the outer membrane protein assembly complex, which is involved in assembly and insertion of beta-barrel proteins into the outer membrane.</text>
</comment>
<dbReference type="GO" id="GO:0051205">
    <property type="term" value="P:protein insertion into membrane"/>
    <property type="evidence" value="ECO:0007669"/>
    <property type="project" value="UniProtKB-UniRule"/>
</dbReference>